<dbReference type="SUPFAM" id="SSF50129">
    <property type="entry name" value="GroES-like"/>
    <property type="match status" value="1"/>
</dbReference>
<dbReference type="InterPro" id="IPR011032">
    <property type="entry name" value="GroES-like_sf"/>
</dbReference>
<dbReference type="Proteomes" id="UP000063789">
    <property type="component" value="Chromosome"/>
</dbReference>
<protein>
    <recommendedName>
        <fullName evidence="3">Enoyl reductase (ER) domain-containing protein</fullName>
    </recommendedName>
</protein>
<accession>A0A0N9NL00</accession>
<dbReference type="InterPro" id="IPR020843">
    <property type="entry name" value="ER"/>
</dbReference>
<keyword evidence="5" id="KW-1185">Reference proteome</keyword>
<keyword evidence="2" id="KW-0560">Oxidoreductase</keyword>
<name>A0A0N9NL00_9ACTN</name>
<gene>
    <name evidence="4" type="ORF">ACH46_20395</name>
</gene>
<dbReference type="EMBL" id="CP011853">
    <property type="protein sequence ID" value="ALG86422.1"/>
    <property type="molecule type" value="Genomic_DNA"/>
</dbReference>
<dbReference type="InterPro" id="IPR036291">
    <property type="entry name" value="NAD(P)-bd_dom_sf"/>
</dbReference>
<sequence>MSKRIEFVEYGGPEVLRRVDGPVVEPGPGQVRIRTELIGVNPIDWKMTAGHFGDALRRPAVPGWASTGIVDAVGPRVRAFAVGDPVIAGPRGGSYREHLVVDARLVVPRPSTVSPEQAAGLPSSGVAGYSLIHHLGVTAEDTVLIHGAAGSVGAAAVQIAVACGARVIRTASPANHAYLRSIGAEPVAYGPDLIDAVQGLGDVTAVADAVGGPDPVAATTHLLPTMRRAVTVWGDRYSTAAGIPWVDHPADELERTVELAAAGRLTVRIAEILPLDDAAIAFSHSRSGHSPGKILLRP</sequence>
<dbReference type="GO" id="GO:0070402">
    <property type="term" value="F:NADPH binding"/>
    <property type="evidence" value="ECO:0007669"/>
    <property type="project" value="TreeGrafter"/>
</dbReference>
<evidence type="ECO:0000256" key="1">
    <source>
        <dbReference type="ARBA" id="ARBA00022857"/>
    </source>
</evidence>
<dbReference type="Pfam" id="PF08240">
    <property type="entry name" value="ADH_N"/>
    <property type="match status" value="1"/>
</dbReference>
<evidence type="ECO:0000313" key="5">
    <source>
        <dbReference type="Proteomes" id="UP000063789"/>
    </source>
</evidence>
<evidence type="ECO:0000256" key="2">
    <source>
        <dbReference type="ARBA" id="ARBA00023002"/>
    </source>
</evidence>
<feature type="domain" description="Enoyl reductase (ER)" evidence="3">
    <location>
        <begin position="11"/>
        <end position="296"/>
    </location>
</feature>
<dbReference type="Gene3D" id="3.90.180.10">
    <property type="entry name" value="Medium-chain alcohol dehydrogenases, catalytic domain"/>
    <property type="match status" value="1"/>
</dbReference>
<dbReference type="CDD" id="cd05289">
    <property type="entry name" value="MDR_like_2"/>
    <property type="match status" value="1"/>
</dbReference>
<dbReference type="RefSeq" id="WP_062394681.1">
    <property type="nucleotide sequence ID" value="NZ_CP011853.1"/>
</dbReference>
<dbReference type="SMART" id="SM00829">
    <property type="entry name" value="PKS_ER"/>
    <property type="match status" value="1"/>
</dbReference>
<evidence type="ECO:0000313" key="4">
    <source>
        <dbReference type="EMBL" id="ALG86422.1"/>
    </source>
</evidence>
<evidence type="ECO:0000259" key="3">
    <source>
        <dbReference type="SMART" id="SM00829"/>
    </source>
</evidence>
<dbReference type="STRING" id="1136941.ACH46_20395"/>
<dbReference type="AlphaFoldDB" id="A0A0N9NL00"/>
<dbReference type="PATRIC" id="fig|1136941.3.peg.4179"/>
<dbReference type="PANTHER" id="PTHR48106">
    <property type="entry name" value="QUINONE OXIDOREDUCTASE PIG3-RELATED"/>
    <property type="match status" value="1"/>
</dbReference>
<dbReference type="GO" id="GO:0016651">
    <property type="term" value="F:oxidoreductase activity, acting on NAD(P)H"/>
    <property type="evidence" value="ECO:0007669"/>
    <property type="project" value="TreeGrafter"/>
</dbReference>
<dbReference type="OrthoDB" id="3613651at2"/>
<reference evidence="4 5" key="2">
    <citation type="journal article" date="2017" name="Int. J. Syst. Evol. Microbiol.">
        <title>Gordonia phthalatica sp. nov., a di-n-butyl phthalate-degrading bacterium isolated from activated sludge.</title>
        <authorList>
            <person name="Jin D."/>
            <person name="Kong X."/>
            <person name="Jia M."/>
            <person name="Yu X."/>
            <person name="Wang X."/>
            <person name="Zhuang X."/>
            <person name="Deng Y."/>
            <person name="Bai Z."/>
        </authorList>
    </citation>
    <scope>NUCLEOTIDE SEQUENCE [LARGE SCALE GENOMIC DNA]</scope>
    <source>
        <strain evidence="4 5">QH-11</strain>
    </source>
</reference>
<dbReference type="SUPFAM" id="SSF51735">
    <property type="entry name" value="NAD(P)-binding Rossmann-fold domains"/>
    <property type="match status" value="1"/>
</dbReference>
<organism evidence="4 5">
    <name type="scientific">Gordonia phthalatica</name>
    <dbReference type="NCBI Taxonomy" id="1136941"/>
    <lineage>
        <taxon>Bacteria</taxon>
        <taxon>Bacillati</taxon>
        <taxon>Actinomycetota</taxon>
        <taxon>Actinomycetes</taxon>
        <taxon>Mycobacteriales</taxon>
        <taxon>Gordoniaceae</taxon>
        <taxon>Gordonia</taxon>
    </lineage>
</organism>
<proteinExistence type="predicted"/>
<dbReference type="KEGG" id="goq:ACH46_20395"/>
<dbReference type="InterPro" id="IPR013154">
    <property type="entry name" value="ADH-like_N"/>
</dbReference>
<keyword evidence="1" id="KW-0521">NADP</keyword>
<dbReference type="Gene3D" id="3.40.50.720">
    <property type="entry name" value="NAD(P)-binding Rossmann-like Domain"/>
    <property type="match status" value="1"/>
</dbReference>
<reference evidence="5" key="1">
    <citation type="submission" date="2015-06" db="EMBL/GenBank/DDBJ databases">
        <title>Complete genome sequence and metabolic analysis of phthalate degradation pathway in Gordonia sp. QH-11.</title>
        <authorList>
            <person name="Jin D."/>
            <person name="Kong X."/>
            <person name="Bai Z."/>
        </authorList>
    </citation>
    <scope>NUCLEOTIDE SEQUENCE [LARGE SCALE GENOMIC DNA]</scope>
    <source>
        <strain evidence="5">QH-11</strain>
    </source>
</reference>
<dbReference type="Pfam" id="PF13602">
    <property type="entry name" value="ADH_zinc_N_2"/>
    <property type="match status" value="1"/>
</dbReference>